<gene>
    <name evidence="3" type="ORF">GXW71_06190</name>
</gene>
<reference evidence="4" key="1">
    <citation type="journal article" date="2021" name="Syst. Appl. Microbiol.">
        <title>Roseomonas hellenica sp. nov., isolated from roots of wild-growing Alkanna tinctoria.</title>
        <authorList>
            <person name="Rat A."/>
            <person name="Naranjo H.D."/>
            <person name="Lebbe L."/>
            <person name="Cnockaert M."/>
            <person name="Krigas N."/>
            <person name="Grigoriadou K."/>
            <person name="Maloupa E."/>
            <person name="Willems A."/>
        </authorList>
    </citation>
    <scope>NUCLEOTIDE SEQUENCE [LARGE SCALE GENOMIC DNA]</scope>
    <source>
        <strain evidence="4">LMG 31523</strain>
    </source>
</reference>
<dbReference type="Proteomes" id="UP001196870">
    <property type="component" value="Unassembled WGS sequence"/>
</dbReference>
<dbReference type="CDD" id="cd02440">
    <property type="entry name" value="AdoMet_MTases"/>
    <property type="match status" value="1"/>
</dbReference>
<name>A0ABS5EUH8_9PROT</name>
<evidence type="ECO:0000259" key="2">
    <source>
        <dbReference type="Pfam" id="PF13649"/>
    </source>
</evidence>
<dbReference type="PANTHER" id="PTHR43861">
    <property type="entry name" value="TRANS-ACONITATE 2-METHYLTRANSFERASE-RELATED"/>
    <property type="match status" value="1"/>
</dbReference>
<dbReference type="GO" id="GO:0008168">
    <property type="term" value="F:methyltransferase activity"/>
    <property type="evidence" value="ECO:0007669"/>
    <property type="project" value="UniProtKB-KW"/>
</dbReference>
<dbReference type="SUPFAM" id="SSF53335">
    <property type="entry name" value="S-adenosyl-L-methionine-dependent methyltransferases"/>
    <property type="match status" value="1"/>
</dbReference>
<dbReference type="RefSeq" id="WP_211851533.1">
    <property type="nucleotide sequence ID" value="NZ_JAAGBB010000005.1"/>
</dbReference>
<protein>
    <submittedName>
        <fullName evidence="3">Class I SAM-dependent methyltransferase</fullName>
    </submittedName>
</protein>
<organism evidence="3 4">
    <name type="scientific">Plastoroseomonas hellenica</name>
    <dbReference type="NCBI Taxonomy" id="2687306"/>
    <lineage>
        <taxon>Bacteria</taxon>
        <taxon>Pseudomonadati</taxon>
        <taxon>Pseudomonadota</taxon>
        <taxon>Alphaproteobacteria</taxon>
        <taxon>Acetobacterales</taxon>
        <taxon>Acetobacteraceae</taxon>
        <taxon>Plastoroseomonas</taxon>
    </lineage>
</organism>
<dbReference type="InterPro" id="IPR041698">
    <property type="entry name" value="Methyltransf_25"/>
</dbReference>
<keyword evidence="4" id="KW-1185">Reference proteome</keyword>
<evidence type="ECO:0000256" key="1">
    <source>
        <dbReference type="ARBA" id="ARBA00022679"/>
    </source>
</evidence>
<evidence type="ECO:0000313" key="3">
    <source>
        <dbReference type="EMBL" id="MBR0663944.1"/>
    </source>
</evidence>
<sequence length="190" mass="20885">MPDRDWWEALWPDPMAVLRQLGIRPGMTVLDLCCGDGYFTAPLALLVQGRVHALDLDPTMITRAQAEVARQGAVVAAWLCADARDLPHLLPHPVDHVLMANTFHGVPDQPSLARAVRAVLRPGGLFAIVNWHRVPRERTTVLGQPRGPETRLRISPEATAAAVEPEGFRLAWTAEVSPYHYGAVFEATPP</sequence>
<dbReference type="InterPro" id="IPR029063">
    <property type="entry name" value="SAM-dependent_MTases_sf"/>
</dbReference>
<keyword evidence="1" id="KW-0808">Transferase</keyword>
<proteinExistence type="predicted"/>
<dbReference type="Gene3D" id="3.40.50.150">
    <property type="entry name" value="Vaccinia Virus protein VP39"/>
    <property type="match status" value="1"/>
</dbReference>
<evidence type="ECO:0000313" key="4">
    <source>
        <dbReference type="Proteomes" id="UP001196870"/>
    </source>
</evidence>
<comment type="caution">
    <text evidence="3">The sequence shown here is derived from an EMBL/GenBank/DDBJ whole genome shotgun (WGS) entry which is preliminary data.</text>
</comment>
<keyword evidence="3" id="KW-0489">Methyltransferase</keyword>
<feature type="domain" description="Methyltransferase" evidence="2">
    <location>
        <begin position="29"/>
        <end position="124"/>
    </location>
</feature>
<dbReference type="GO" id="GO:0032259">
    <property type="term" value="P:methylation"/>
    <property type="evidence" value="ECO:0007669"/>
    <property type="project" value="UniProtKB-KW"/>
</dbReference>
<accession>A0ABS5EUH8</accession>
<dbReference type="EMBL" id="JAAGBB010000005">
    <property type="protein sequence ID" value="MBR0663944.1"/>
    <property type="molecule type" value="Genomic_DNA"/>
</dbReference>
<dbReference type="Pfam" id="PF13649">
    <property type="entry name" value="Methyltransf_25"/>
    <property type="match status" value="1"/>
</dbReference>